<dbReference type="RefSeq" id="WP_160612438.1">
    <property type="nucleotide sequence ID" value="NZ_JAUFQM010000001.1"/>
</dbReference>
<keyword evidence="1" id="KW-0732">Signal</keyword>
<organism evidence="2 3">
    <name type="scientific">Pontixanthobacter aestiaquae</name>
    <dbReference type="NCBI Taxonomy" id="1509367"/>
    <lineage>
        <taxon>Bacteria</taxon>
        <taxon>Pseudomonadati</taxon>
        <taxon>Pseudomonadota</taxon>
        <taxon>Alphaproteobacteria</taxon>
        <taxon>Sphingomonadales</taxon>
        <taxon>Erythrobacteraceae</taxon>
        <taxon>Pontixanthobacter</taxon>
    </lineage>
</organism>
<dbReference type="AlphaFoldDB" id="A0A844Z324"/>
<evidence type="ECO:0000313" key="3">
    <source>
        <dbReference type="Proteomes" id="UP000460290"/>
    </source>
</evidence>
<evidence type="ECO:0000256" key="1">
    <source>
        <dbReference type="SAM" id="SignalP"/>
    </source>
</evidence>
<sequence>MSLPIGCAKRRIAPFVVVAFAFILQGCLAKAAVDVVTAPVRVAGKAVDLATTSQSEADEKRGREIRKREEELGKLKRDYEKQQQDCANGDRRGCEKAQKIYAEMQVLIPSIPVEPEER</sequence>
<dbReference type="Proteomes" id="UP000460290">
    <property type="component" value="Unassembled WGS sequence"/>
</dbReference>
<proteinExistence type="predicted"/>
<comment type="caution">
    <text evidence="2">The sequence shown here is derived from an EMBL/GenBank/DDBJ whole genome shotgun (WGS) entry which is preliminary data.</text>
</comment>
<gene>
    <name evidence="2" type="ORF">GRI35_01810</name>
</gene>
<feature type="chain" id="PRO_5032997474" evidence="1">
    <location>
        <begin position="32"/>
        <end position="118"/>
    </location>
</feature>
<name>A0A844Z324_9SPHN</name>
<protein>
    <submittedName>
        <fullName evidence="2">Uncharacterized protein</fullName>
    </submittedName>
</protein>
<dbReference type="EMBL" id="WTYZ01000001">
    <property type="protein sequence ID" value="MXO82108.1"/>
    <property type="molecule type" value="Genomic_DNA"/>
</dbReference>
<accession>A0A844Z324</accession>
<dbReference type="OrthoDB" id="7428913at2"/>
<keyword evidence="3" id="KW-1185">Reference proteome</keyword>
<evidence type="ECO:0000313" key="2">
    <source>
        <dbReference type="EMBL" id="MXO82108.1"/>
    </source>
</evidence>
<reference evidence="2 3" key="1">
    <citation type="submission" date="2019-12" db="EMBL/GenBank/DDBJ databases">
        <title>Genomic-based taxomic classification of the family Erythrobacteraceae.</title>
        <authorList>
            <person name="Xu L."/>
        </authorList>
    </citation>
    <scope>NUCLEOTIDE SEQUENCE [LARGE SCALE GENOMIC DNA]</scope>
    <source>
        <strain evidence="2 3">KCTC 42006</strain>
    </source>
</reference>
<feature type="signal peptide" evidence="1">
    <location>
        <begin position="1"/>
        <end position="31"/>
    </location>
</feature>